<evidence type="ECO:0000256" key="1">
    <source>
        <dbReference type="ARBA" id="ARBA00010702"/>
    </source>
</evidence>
<gene>
    <name evidence="4" type="ORF">RT717_05685</name>
</gene>
<keyword evidence="3" id="KW-0732">Signal</keyword>
<protein>
    <submittedName>
        <fullName evidence="4">ADP-ribosylglycohydrolase family protein</fullName>
        <ecNumber evidence="4">3.2.2.-</ecNumber>
    </submittedName>
</protein>
<keyword evidence="5" id="KW-1185">Reference proteome</keyword>
<accession>A0ABZ0IUQ3</accession>
<dbReference type="PROSITE" id="PS51257">
    <property type="entry name" value="PROKAR_LIPOPROTEIN"/>
    <property type="match status" value="1"/>
</dbReference>
<comment type="similarity">
    <text evidence="1">Belongs to the ADP-ribosylglycohydrolase family.</text>
</comment>
<dbReference type="Proteomes" id="UP001302349">
    <property type="component" value="Chromosome"/>
</dbReference>
<dbReference type="InterPro" id="IPR036705">
    <property type="entry name" value="Ribosyl_crysJ1_sf"/>
</dbReference>
<reference evidence="4 5" key="1">
    <citation type="journal article" date="2023" name="Microbiol. Resour. Announc.">
        <title>Complete Genome Sequence of Imperialibacter roseus strain P4T.</title>
        <authorList>
            <person name="Tizabi D.R."/>
            <person name="Bachvaroff T."/>
            <person name="Hill R.T."/>
        </authorList>
    </citation>
    <scope>NUCLEOTIDE SEQUENCE [LARGE SCALE GENOMIC DNA]</scope>
    <source>
        <strain evidence="4 5">P4T</strain>
    </source>
</reference>
<proteinExistence type="inferred from homology"/>
<feature type="signal peptide" evidence="3">
    <location>
        <begin position="1"/>
        <end position="21"/>
    </location>
</feature>
<evidence type="ECO:0000256" key="2">
    <source>
        <dbReference type="ARBA" id="ARBA00022801"/>
    </source>
</evidence>
<evidence type="ECO:0000313" key="5">
    <source>
        <dbReference type="Proteomes" id="UP001302349"/>
    </source>
</evidence>
<dbReference type="SUPFAM" id="SSF101478">
    <property type="entry name" value="ADP-ribosylglycohydrolase"/>
    <property type="match status" value="1"/>
</dbReference>
<dbReference type="InterPro" id="IPR005502">
    <property type="entry name" value="Ribosyl_crysJ1"/>
</dbReference>
<name>A0ABZ0IUQ3_9BACT</name>
<keyword evidence="4" id="KW-0326">Glycosidase</keyword>
<dbReference type="PANTHER" id="PTHR16222:SF24">
    <property type="entry name" value="ADP-RIBOSYLHYDROLASE ARH3"/>
    <property type="match status" value="1"/>
</dbReference>
<organism evidence="4 5">
    <name type="scientific">Imperialibacter roseus</name>
    <dbReference type="NCBI Taxonomy" id="1324217"/>
    <lineage>
        <taxon>Bacteria</taxon>
        <taxon>Pseudomonadati</taxon>
        <taxon>Bacteroidota</taxon>
        <taxon>Cytophagia</taxon>
        <taxon>Cytophagales</taxon>
        <taxon>Flammeovirgaceae</taxon>
        <taxon>Imperialibacter</taxon>
    </lineage>
</organism>
<dbReference type="RefSeq" id="WP_317490770.1">
    <property type="nucleotide sequence ID" value="NZ_CP136051.1"/>
</dbReference>
<dbReference type="InterPro" id="IPR050792">
    <property type="entry name" value="ADP-ribosylglycohydrolase"/>
</dbReference>
<feature type="chain" id="PRO_5045348369" evidence="3">
    <location>
        <begin position="22"/>
        <end position="441"/>
    </location>
</feature>
<dbReference type="PANTHER" id="PTHR16222">
    <property type="entry name" value="ADP-RIBOSYLGLYCOHYDROLASE"/>
    <property type="match status" value="1"/>
</dbReference>
<evidence type="ECO:0000313" key="4">
    <source>
        <dbReference type="EMBL" id="WOK08124.1"/>
    </source>
</evidence>
<dbReference type="EMBL" id="CP136051">
    <property type="protein sequence ID" value="WOK08124.1"/>
    <property type="molecule type" value="Genomic_DNA"/>
</dbReference>
<dbReference type="Pfam" id="PF03747">
    <property type="entry name" value="ADP_ribosyl_GH"/>
    <property type="match status" value="1"/>
</dbReference>
<sequence length="441" mass="48727">MHKIKHIASTVLLALVIGLLACRQNSENRAPTFPSPAAPSSQVSADWPKGLTKEQYYDKVLGMLVGSAIGDAMGAPTEMWHRSGIQAQFGFVDSLDAVTREGSPEGPWEDNLAAGGTTDDTRWKLLIGNYLITQRGSDSLDAKAFANHIISLYKAEMQQVKEIDAFGPEAMERQLMHMTWLQEWAKVAKPFADDHLQGYSYAVNKFYGGEMACAGMLYSPSIGGFYPGQPQKAYTEAYRLGFFDHGYARDITGLTAAYVAKAMEPGVKPEQIALITREVDPLRYFNSRLIGRLAYASYTASKEIAYKAKGLTEKDVDPALRVPKNFKGSRLEYAQLAKAYELMDAWLQDIPFHAGEIHFINLMALEYSEGDFQKAMEFVVNYGRDNDTVAAITGAILGAYWGYSGLPKGLKEKSLKATKELVGIDLEDLARKTTEAAYRGD</sequence>
<dbReference type="Gene3D" id="1.10.4080.10">
    <property type="entry name" value="ADP-ribosylation/Crystallin J1"/>
    <property type="match status" value="1"/>
</dbReference>
<keyword evidence="2 4" id="KW-0378">Hydrolase</keyword>
<dbReference type="GO" id="GO:0016798">
    <property type="term" value="F:hydrolase activity, acting on glycosyl bonds"/>
    <property type="evidence" value="ECO:0007669"/>
    <property type="project" value="UniProtKB-KW"/>
</dbReference>
<dbReference type="EC" id="3.2.2.-" evidence="4"/>
<evidence type="ECO:0000256" key="3">
    <source>
        <dbReference type="SAM" id="SignalP"/>
    </source>
</evidence>